<sequence>MAILPSVLSDWAKRVEQAGFGETEKIVEEGCIATGLSRATFLRHIKPFRPSSGRKIRRDKGKHQMERKELELISAAWLHLRRKNGKTMATLERVLDILRANNKVKAEFIDYKTGEVRLYSTSSVERALRNENLHPDQLLRPNPVVQLQSRHPNYCWQIDPSLCVLYYLKETGDTQGNGLCVMEADQFYKNKPANVAKIEKQRVWRYVITDHASGVIYVEYVYGGETAENISNTFVNAILPKENKSEPFYGVPKWLMMDAGSANTSAMFKHLLHQLDVKFITNKPGNPRAKGQVEKSNDIVERQFESGLRFMNVSGLDELNQLAHQWMRYFNAEKRHGRHKMSRYRAWRYIRPEQLIVPPSREICQELMITALSERLVSDKLEIKFEGRRYDVQTVKDAKVGEKLTVGKNPYRPECVQVQCFEETQDENGEIVLNPYWTVLEPIEVNEFGFRVDAAMIGEEYKSHHKTIFEANREAGEKLAFGVETEEELKRAKRDNKALFNGEINPYKHIEDENLVLYFPKKGQEHSLSTNARRVEQRLASHVECAKQIQAKFPDEWNGKQYKAMVKNHPKGVPFDVLEGWLALDFLGEAIAPETKVIKLQEAC</sequence>
<dbReference type="PANTHER" id="PTHR35004">
    <property type="entry name" value="TRANSPOSASE RV3428C-RELATED"/>
    <property type="match status" value="1"/>
</dbReference>
<dbReference type="InterPro" id="IPR012337">
    <property type="entry name" value="RNaseH-like_sf"/>
</dbReference>
<dbReference type="PANTHER" id="PTHR35004:SF7">
    <property type="entry name" value="INTEGRASE PROTEIN"/>
    <property type="match status" value="1"/>
</dbReference>
<name>A0ABT9JN60_9PAST</name>
<evidence type="ECO:0000313" key="2">
    <source>
        <dbReference type="EMBL" id="MDP8086241.1"/>
    </source>
</evidence>
<dbReference type="Gene3D" id="3.30.420.10">
    <property type="entry name" value="Ribonuclease H-like superfamily/Ribonuclease H"/>
    <property type="match status" value="1"/>
</dbReference>
<dbReference type="PROSITE" id="PS50994">
    <property type="entry name" value="INTEGRASE"/>
    <property type="match status" value="1"/>
</dbReference>
<dbReference type="Proteomes" id="UP001224812">
    <property type="component" value="Unassembled WGS sequence"/>
</dbReference>
<evidence type="ECO:0000313" key="3">
    <source>
        <dbReference type="Proteomes" id="UP001224812"/>
    </source>
</evidence>
<keyword evidence="3" id="KW-1185">Reference proteome</keyword>
<organism evidence="2 3">
    <name type="scientific">Phocoenobacter skyensis</name>
    <dbReference type="NCBI Taxonomy" id="97481"/>
    <lineage>
        <taxon>Bacteria</taxon>
        <taxon>Pseudomonadati</taxon>
        <taxon>Pseudomonadota</taxon>
        <taxon>Gammaproteobacteria</taxon>
        <taxon>Pasteurellales</taxon>
        <taxon>Pasteurellaceae</taxon>
        <taxon>Phocoenobacter</taxon>
    </lineage>
</organism>
<dbReference type="EMBL" id="JASAVS010000026">
    <property type="protein sequence ID" value="MDP8086241.1"/>
    <property type="molecule type" value="Genomic_DNA"/>
</dbReference>
<dbReference type="InterPro" id="IPR001584">
    <property type="entry name" value="Integrase_cat-core"/>
</dbReference>
<evidence type="ECO:0000259" key="1">
    <source>
        <dbReference type="PROSITE" id="PS50994"/>
    </source>
</evidence>
<reference evidence="2 3" key="1">
    <citation type="journal article" date="2023" name="Front. Microbiol.">
        <title>Phylogeography and host specificity of Pasteurellaceae pathogenic to sea-farmed fish in the north-east Atlantic.</title>
        <authorList>
            <person name="Gulla S."/>
            <person name="Colquhoun D.J."/>
            <person name="Olsen A.B."/>
            <person name="Spilsberg B."/>
            <person name="Lagesen K."/>
            <person name="Aakesson C.P."/>
            <person name="Strom S."/>
            <person name="Manji F."/>
            <person name="Birkbeck T.H."/>
            <person name="Nilsen H.K."/>
        </authorList>
    </citation>
    <scope>NUCLEOTIDE SEQUENCE [LARGE SCALE GENOMIC DNA]</scope>
    <source>
        <strain evidence="2 3">VIO11850</strain>
    </source>
</reference>
<gene>
    <name evidence="2" type="ORF">QJT92_09955</name>
</gene>
<proteinExistence type="predicted"/>
<protein>
    <submittedName>
        <fullName evidence="2">Transposase</fullName>
    </submittedName>
</protein>
<dbReference type="SUPFAM" id="SSF53098">
    <property type="entry name" value="Ribonuclease H-like"/>
    <property type="match status" value="1"/>
</dbReference>
<dbReference type="InterPro" id="IPR036397">
    <property type="entry name" value="RNaseH_sf"/>
</dbReference>
<comment type="caution">
    <text evidence="2">The sequence shown here is derived from an EMBL/GenBank/DDBJ whole genome shotgun (WGS) entry which is preliminary data.</text>
</comment>
<feature type="domain" description="Integrase catalytic" evidence="1">
    <location>
        <begin position="148"/>
        <end position="351"/>
    </location>
</feature>
<dbReference type="RefSeq" id="WP_306383972.1">
    <property type="nucleotide sequence ID" value="NZ_JASAVR010000025.1"/>
</dbReference>
<accession>A0ABT9JN60</accession>